<feature type="transmembrane region" description="Helical" evidence="1">
    <location>
        <begin position="43"/>
        <end position="63"/>
    </location>
</feature>
<keyword evidence="1" id="KW-0812">Transmembrane</keyword>
<dbReference type="Proteomes" id="UP000501168">
    <property type="component" value="Chromosome"/>
</dbReference>
<protein>
    <submittedName>
        <fullName evidence="2">Uncharacterized protein</fullName>
    </submittedName>
</protein>
<dbReference type="AlphaFoldDB" id="A0A6G9IDF4"/>
<dbReference type="KEGG" id="orb:IPMB12_09270"/>
<feature type="transmembrane region" description="Helical" evidence="1">
    <location>
        <begin position="75"/>
        <end position="97"/>
    </location>
</feature>
<accession>A0A6G9IDF4</accession>
<feature type="transmembrane region" description="Helical" evidence="1">
    <location>
        <begin position="7"/>
        <end position="31"/>
    </location>
</feature>
<proteinExistence type="predicted"/>
<gene>
    <name evidence="2" type="ORF">IPMB12_09270</name>
</gene>
<feature type="transmembrane region" description="Helical" evidence="1">
    <location>
        <begin position="103"/>
        <end position="128"/>
    </location>
</feature>
<name>A0A6G9IDF4_9GAMM</name>
<dbReference type="InParanoid" id="A0A6G9IDF4"/>
<evidence type="ECO:0000256" key="1">
    <source>
        <dbReference type="SAM" id="Phobius"/>
    </source>
</evidence>
<reference evidence="2 3" key="1">
    <citation type="submission" date="2020-03" db="EMBL/GenBank/DDBJ databases">
        <title>Complete genome sequence of Orbus sp. IPMB12 (BCRC 80908).</title>
        <authorList>
            <person name="Lo W.-S."/>
            <person name="Chang T.-H."/>
            <person name="Kuo C.-H."/>
        </authorList>
    </citation>
    <scope>NUCLEOTIDE SEQUENCE [LARGE SCALE GENOMIC DNA]</scope>
    <source>
        <strain evidence="2 3">IPMB12</strain>
    </source>
</reference>
<keyword evidence="1" id="KW-0472">Membrane</keyword>
<evidence type="ECO:0000313" key="2">
    <source>
        <dbReference type="EMBL" id="QIQ21852.1"/>
    </source>
</evidence>
<evidence type="ECO:0000313" key="3">
    <source>
        <dbReference type="Proteomes" id="UP000501168"/>
    </source>
</evidence>
<keyword evidence="3" id="KW-1185">Reference proteome</keyword>
<keyword evidence="1" id="KW-1133">Transmembrane helix</keyword>
<sequence>MIMNKPLYIFFSILLFVIICPLVNGLIIVAFEPSSEDFGLIMALVYIFTAVPSLLLGLCYGILSPKFSTLKRFMLMVPCSFAIYLVCLNILSELIFYGIKATFFHSILLSLISILGTLFATLIAILMLKRKTD</sequence>
<dbReference type="RefSeq" id="WP_166917068.1">
    <property type="nucleotide sequence ID" value="NZ_CP050253.1"/>
</dbReference>
<organism evidence="2 3">
    <name type="scientific">Zophobihabitans entericus</name>
    <dbReference type="NCBI Taxonomy" id="1635327"/>
    <lineage>
        <taxon>Bacteria</taxon>
        <taxon>Pseudomonadati</taxon>
        <taxon>Pseudomonadota</taxon>
        <taxon>Gammaproteobacteria</taxon>
        <taxon>Orbales</taxon>
        <taxon>Orbaceae</taxon>
        <taxon>Zophobihabitans</taxon>
    </lineage>
</organism>
<dbReference type="EMBL" id="CP050253">
    <property type="protein sequence ID" value="QIQ21852.1"/>
    <property type="molecule type" value="Genomic_DNA"/>
</dbReference>